<accession>A0A0N0BF62</accession>
<keyword evidence="2" id="KW-1185">Reference proteome</keyword>
<sequence>MWIQIRNGRNDNDQVSTTVLYYCKEKFYVRANTLYKRAAQIEVCVFENHQIYERACPKLPIDRCTELSNQRPSDMAPM</sequence>
<reference evidence="1 2" key="1">
    <citation type="submission" date="2015-07" db="EMBL/GenBank/DDBJ databases">
        <title>The genome of Melipona quadrifasciata.</title>
        <authorList>
            <person name="Pan H."/>
            <person name="Kapheim K."/>
        </authorList>
    </citation>
    <scope>NUCLEOTIDE SEQUENCE [LARGE SCALE GENOMIC DNA]</scope>
    <source>
        <strain evidence="1">0111107301</strain>
        <tissue evidence="1">Whole body</tissue>
    </source>
</reference>
<organism evidence="1 2">
    <name type="scientific">Melipona quadrifasciata</name>
    <dbReference type="NCBI Taxonomy" id="166423"/>
    <lineage>
        <taxon>Eukaryota</taxon>
        <taxon>Metazoa</taxon>
        <taxon>Ecdysozoa</taxon>
        <taxon>Arthropoda</taxon>
        <taxon>Hexapoda</taxon>
        <taxon>Insecta</taxon>
        <taxon>Pterygota</taxon>
        <taxon>Neoptera</taxon>
        <taxon>Endopterygota</taxon>
        <taxon>Hymenoptera</taxon>
        <taxon>Apocrita</taxon>
        <taxon>Aculeata</taxon>
        <taxon>Apoidea</taxon>
        <taxon>Anthophila</taxon>
        <taxon>Apidae</taxon>
        <taxon>Melipona</taxon>
    </lineage>
</organism>
<evidence type="ECO:0000313" key="2">
    <source>
        <dbReference type="Proteomes" id="UP000053105"/>
    </source>
</evidence>
<gene>
    <name evidence="1" type="ORF">WN51_01909</name>
</gene>
<dbReference type="Proteomes" id="UP000053105">
    <property type="component" value="Unassembled WGS sequence"/>
</dbReference>
<dbReference type="AlphaFoldDB" id="A0A0N0BF62"/>
<dbReference type="EMBL" id="KQ435811">
    <property type="protein sequence ID" value="KOX72892.1"/>
    <property type="molecule type" value="Genomic_DNA"/>
</dbReference>
<protein>
    <submittedName>
        <fullName evidence="1">Uncharacterized protein</fullName>
    </submittedName>
</protein>
<name>A0A0N0BF62_9HYME</name>
<evidence type="ECO:0000313" key="1">
    <source>
        <dbReference type="EMBL" id="KOX72892.1"/>
    </source>
</evidence>
<proteinExistence type="predicted"/>